<dbReference type="PROSITE" id="PS01359">
    <property type="entry name" value="ZF_PHD_1"/>
    <property type="match status" value="1"/>
</dbReference>
<dbReference type="Proteomes" id="UP001318040">
    <property type="component" value="Chromosome 14"/>
</dbReference>
<dbReference type="Pfam" id="PF20826">
    <property type="entry name" value="PHD_5"/>
    <property type="match status" value="1"/>
</dbReference>
<dbReference type="PROSITE" id="PS50280">
    <property type="entry name" value="SET"/>
    <property type="match status" value="1"/>
</dbReference>
<dbReference type="GO" id="GO:0008270">
    <property type="term" value="F:zinc ion binding"/>
    <property type="evidence" value="ECO:0007669"/>
    <property type="project" value="UniProtKB-KW"/>
</dbReference>
<dbReference type="Pfam" id="PF00856">
    <property type="entry name" value="SET"/>
    <property type="match status" value="1"/>
</dbReference>
<feature type="region of interest" description="Disordered" evidence="5">
    <location>
        <begin position="1400"/>
        <end position="1827"/>
    </location>
</feature>
<feature type="compositionally biased region" description="Pro residues" evidence="5">
    <location>
        <begin position="1787"/>
        <end position="1808"/>
    </location>
</feature>
<feature type="region of interest" description="Disordered" evidence="5">
    <location>
        <begin position="172"/>
        <end position="192"/>
    </location>
</feature>
<reference evidence="8" key="1">
    <citation type="submission" date="2025-08" db="UniProtKB">
        <authorList>
            <consortium name="RefSeq"/>
        </authorList>
    </citation>
    <scope>IDENTIFICATION</scope>
    <source>
        <tissue evidence="8">Sperm</tissue>
    </source>
</reference>
<feature type="compositionally biased region" description="Low complexity" evidence="5">
    <location>
        <begin position="754"/>
        <end position="764"/>
    </location>
</feature>
<dbReference type="RefSeq" id="XP_032810350.1">
    <property type="nucleotide sequence ID" value="XM_032954459.1"/>
</dbReference>
<evidence type="ECO:0000256" key="2">
    <source>
        <dbReference type="ARBA" id="ARBA00022771"/>
    </source>
</evidence>
<evidence type="ECO:0000256" key="5">
    <source>
        <dbReference type="SAM" id="MobiDB-lite"/>
    </source>
</evidence>
<feature type="compositionally biased region" description="Pro residues" evidence="5">
    <location>
        <begin position="1973"/>
        <end position="1996"/>
    </location>
</feature>
<dbReference type="InterPro" id="IPR011011">
    <property type="entry name" value="Znf_FYVE_PHD"/>
</dbReference>
<feature type="compositionally biased region" description="Basic and acidic residues" evidence="5">
    <location>
        <begin position="1576"/>
        <end position="1591"/>
    </location>
</feature>
<organism evidence="7 8">
    <name type="scientific">Petromyzon marinus</name>
    <name type="common">Sea lamprey</name>
    <dbReference type="NCBI Taxonomy" id="7757"/>
    <lineage>
        <taxon>Eukaryota</taxon>
        <taxon>Metazoa</taxon>
        <taxon>Chordata</taxon>
        <taxon>Craniata</taxon>
        <taxon>Vertebrata</taxon>
        <taxon>Cyclostomata</taxon>
        <taxon>Hyperoartia</taxon>
        <taxon>Petromyzontiformes</taxon>
        <taxon>Petromyzontidae</taxon>
        <taxon>Petromyzon</taxon>
    </lineage>
</organism>
<dbReference type="GO" id="GO:0070210">
    <property type="term" value="C:Rpd3L-Expanded complex"/>
    <property type="evidence" value="ECO:0007669"/>
    <property type="project" value="TreeGrafter"/>
</dbReference>
<keyword evidence="4" id="KW-0156">Chromatin regulator</keyword>
<feature type="region of interest" description="Disordered" evidence="5">
    <location>
        <begin position="1967"/>
        <end position="2063"/>
    </location>
</feature>
<feature type="compositionally biased region" description="Polar residues" evidence="5">
    <location>
        <begin position="1672"/>
        <end position="1681"/>
    </location>
</feature>
<feature type="compositionally biased region" description="Basic and acidic residues" evidence="5">
    <location>
        <begin position="1218"/>
        <end position="1230"/>
    </location>
</feature>
<feature type="compositionally biased region" description="Basic and acidic residues" evidence="5">
    <location>
        <begin position="239"/>
        <end position="251"/>
    </location>
</feature>
<evidence type="ECO:0000256" key="4">
    <source>
        <dbReference type="ARBA" id="ARBA00022853"/>
    </source>
</evidence>
<evidence type="ECO:0000256" key="3">
    <source>
        <dbReference type="ARBA" id="ARBA00022833"/>
    </source>
</evidence>
<feature type="compositionally biased region" description="Polar residues" evidence="5">
    <location>
        <begin position="2037"/>
        <end position="2048"/>
    </location>
</feature>
<evidence type="ECO:0000313" key="7">
    <source>
        <dbReference type="Proteomes" id="UP001318040"/>
    </source>
</evidence>
<keyword evidence="1" id="KW-0479">Metal-binding</keyword>
<dbReference type="GO" id="GO:0006355">
    <property type="term" value="P:regulation of DNA-templated transcription"/>
    <property type="evidence" value="ECO:0007669"/>
    <property type="project" value="TreeGrafter"/>
</dbReference>
<evidence type="ECO:0000313" key="8">
    <source>
        <dbReference type="RefSeq" id="XP_032810350.1"/>
    </source>
</evidence>
<dbReference type="SMART" id="SM00317">
    <property type="entry name" value="SET"/>
    <property type="match status" value="1"/>
</dbReference>
<dbReference type="SMART" id="SM00249">
    <property type="entry name" value="PHD"/>
    <property type="match status" value="1"/>
</dbReference>
<feature type="compositionally biased region" description="Basic residues" evidence="5">
    <location>
        <begin position="708"/>
        <end position="731"/>
    </location>
</feature>
<dbReference type="CTD" id="55904"/>
<evidence type="ECO:0000259" key="6">
    <source>
        <dbReference type="PROSITE" id="PS50280"/>
    </source>
</evidence>
<evidence type="ECO:0000256" key="1">
    <source>
        <dbReference type="ARBA" id="ARBA00022723"/>
    </source>
</evidence>
<protein>
    <submittedName>
        <fullName evidence="8">Inactive histone-lysine N-methyltransferase 2E isoform X2</fullName>
    </submittedName>
</protein>
<feature type="region of interest" description="Disordered" evidence="5">
    <location>
        <begin position="1195"/>
        <end position="1272"/>
    </location>
</feature>
<dbReference type="GO" id="GO:0034967">
    <property type="term" value="C:Set3 complex"/>
    <property type="evidence" value="ECO:0007669"/>
    <property type="project" value="TreeGrafter"/>
</dbReference>
<feature type="compositionally biased region" description="Pro residues" evidence="5">
    <location>
        <begin position="67"/>
        <end position="80"/>
    </location>
</feature>
<dbReference type="GO" id="GO:0006325">
    <property type="term" value="P:chromatin organization"/>
    <property type="evidence" value="ECO:0007669"/>
    <property type="project" value="UniProtKB-KW"/>
</dbReference>
<feature type="region of interest" description="Disordered" evidence="5">
    <location>
        <begin position="511"/>
        <end position="592"/>
    </location>
</feature>
<dbReference type="InterPro" id="IPR019786">
    <property type="entry name" value="Zinc_finger_PHD-type_CS"/>
</dbReference>
<feature type="region of interest" description="Disordered" evidence="5">
    <location>
        <begin position="215"/>
        <end position="269"/>
    </location>
</feature>
<dbReference type="PANTHER" id="PTHR46462:SF2">
    <property type="entry name" value="INACTIVE HISTONE-LYSINE N-METHYLTRANSFERASE 2E"/>
    <property type="match status" value="1"/>
</dbReference>
<dbReference type="Gene3D" id="3.30.40.10">
    <property type="entry name" value="Zinc/RING finger domain, C3HC4 (zinc finger)"/>
    <property type="match status" value="1"/>
</dbReference>
<feature type="compositionally biased region" description="Low complexity" evidence="5">
    <location>
        <begin position="1641"/>
        <end position="1666"/>
    </location>
</feature>
<gene>
    <name evidence="8" type="primary">KMT2E</name>
</gene>
<accession>A0AAJ7WUE4</accession>
<dbReference type="InterPro" id="IPR013083">
    <property type="entry name" value="Znf_RING/FYVE/PHD"/>
</dbReference>
<feature type="region of interest" description="Disordered" evidence="5">
    <location>
        <begin position="305"/>
        <end position="348"/>
    </location>
</feature>
<feature type="region of interest" description="Disordered" evidence="5">
    <location>
        <begin position="638"/>
        <end position="684"/>
    </location>
</feature>
<feature type="compositionally biased region" description="Pro residues" evidence="5">
    <location>
        <begin position="2018"/>
        <end position="2033"/>
    </location>
</feature>
<feature type="compositionally biased region" description="Low complexity" evidence="5">
    <location>
        <begin position="1759"/>
        <end position="1786"/>
    </location>
</feature>
<dbReference type="SUPFAM" id="SSF57903">
    <property type="entry name" value="FYVE/PHD zinc finger"/>
    <property type="match status" value="1"/>
</dbReference>
<feature type="compositionally biased region" description="Polar residues" evidence="5">
    <location>
        <begin position="956"/>
        <end position="971"/>
    </location>
</feature>
<feature type="region of interest" description="Disordered" evidence="5">
    <location>
        <begin position="1019"/>
        <end position="1095"/>
    </location>
</feature>
<keyword evidence="7" id="KW-1185">Reference proteome</keyword>
<feature type="region of interest" description="Disordered" evidence="5">
    <location>
        <begin position="14"/>
        <end position="87"/>
    </location>
</feature>
<dbReference type="CDD" id="cd15550">
    <property type="entry name" value="PHD_MLL5"/>
    <property type="match status" value="1"/>
</dbReference>
<dbReference type="FunFam" id="3.30.40.10:FF:000150">
    <property type="entry name" value="Inactive histone-lysine N-methyltransferase 2E"/>
    <property type="match status" value="1"/>
</dbReference>
<keyword evidence="2" id="KW-0863">Zinc-finger</keyword>
<feature type="domain" description="SET" evidence="6">
    <location>
        <begin position="352"/>
        <end position="478"/>
    </location>
</feature>
<feature type="region of interest" description="Disordered" evidence="5">
    <location>
        <begin position="929"/>
        <end position="973"/>
    </location>
</feature>
<feature type="compositionally biased region" description="Low complexity" evidence="5">
    <location>
        <begin position="2002"/>
        <end position="2017"/>
    </location>
</feature>
<feature type="compositionally biased region" description="Low complexity" evidence="5">
    <location>
        <begin position="316"/>
        <end position="348"/>
    </location>
</feature>
<dbReference type="InterPro" id="IPR001965">
    <property type="entry name" value="Znf_PHD"/>
</dbReference>
<feature type="compositionally biased region" description="Pro residues" evidence="5">
    <location>
        <begin position="1045"/>
        <end position="1062"/>
    </location>
</feature>
<feature type="compositionally biased region" description="Polar residues" evidence="5">
    <location>
        <begin position="1723"/>
        <end position="1748"/>
    </location>
</feature>
<feature type="region of interest" description="Disordered" evidence="5">
    <location>
        <begin position="697"/>
        <end position="764"/>
    </location>
</feature>
<dbReference type="Gene3D" id="2.170.270.10">
    <property type="entry name" value="SET domain"/>
    <property type="match status" value="1"/>
</dbReference>
<keyword evidence="3" id="KW-0862">Zinc</keyword>
<dbReference type="PANTHER" id="PTHR46462">
    <property type="entry name" value="UPSET, ISOFORM A"/>
    <property type="match status" value="1"/>
</dbReference>
<dbReference type="InterPro" id="IPR046341">
    <property type="entry name" value="SET_dom_sf"/>
</dbReference>
<sequence length="2063" mass="212981">MSIVIAGGLTADASASTTMAAGSEPESVEASPVVEKSSSYPHQSHTTTTTSHHTYLGLPYADHNYGAPPPPTPPASPPPSAGTHRGEVNGFTAALDDTSNATTISVSEDGSYGVDVTRCVCGFTHDDGYMICCDKCSVWQHIDCMGIDRQRIPDTYLCEFCEPRSVDQERAFQLQSRRRGTISDGDTSATESGDEGLACLAVSYTAVQQTPTSLTLTANRLHHPAAKSSSAKEKKRKKSIENKKTFREGARRSSRLKNSGPDPSAGDDGWSCAWESRLELWAEQYEEAHSNHYSTDLQGLLESHGRGVEGAGADGAHGPAPTAQPPGGAQTPGHPVDGNNSSSSTVGSNINVSIGQAQVAPGRPSQGLRSTKALKAARDLPAHTLLIEYRGMVMLQQQFEANGLFFKRPYPFVLFYSKFLGVEMCVDARTFGNEARFVRRSCSPNAEVRHAIEAGLFHLYIYSLADISKGAEITIGFDFDYSGCHYTVNCACPREGLACPVERHNREMVAEGGELLPGSGGGAAVSGAEARRKRPKARDRDSSDVPNADSDIEGSKDPAAFDGKNRRLSPLRISTSSAQESDRYEDLEDKPAIVSSEIEMESEELIAERRRKMTREERKMEAIMQVIAKMERREKRREQALERISCSGATGKAASVDSKGTDSKDATPDTVDPPTLTLSSPTQDVVVVKEEGAVAGGAPRPVTAAKVNRAKPRRSFSRNRTHIGQQRRRNRTTSGCSDHPPPSPDVGSGGGGVESSPLVSPSELLPQGLSPVAAAVASTAATVVAAGADRASVGEDLGSAPSPVPPGCTKANARYPKTKKHLVSEWLSEKPVAVDGAGGDGSGGGHGGGGESPYDVPLRITTDPTVLATTLNSLPGLTHSPQLYATPKHYVRFGSPFSATATPRRKRPSLDSSFGSCKKRWLKQAMDETAAGSDCASPAATRDSPAHDGGGGDVTPTGSVSPTESASSLTGNDAFVLARRRPFPGGGARLLDAGLSPRDCRAELVTPLKKRRLRDALEASVGEPAAPGDVAALPLGSADTAADPAAPPAGEPSEATPPPPPSLVATIPGKAATPSAILPATPPRGPPGVASAPVTPTTVSAAPAFVTTPPCAKASAGPAFPVPRVEGAAVEDEPGVPAGEEVLRNGYGLVCSPVTPVTPNACAPLSASVQYENISSPESSPEAKRSIFCGSEELGCAAPATPAPDPEATSEPGARKGLQRDDAEEQERPDSISATDALPPENLLSSPMEWRCSHAGTPPSPAPIGNAIPGADSEGPGAAAGYLTPVKGAELLAPFSFSPLNSNLRDLTPSHQLGGGFRVAATVGGAEAEIAFAGCPGAGAAPLLGLQELEGACSLGEGAGVDCGADLAHELELQMEAAAYGLSPHNPPQKKKVSLLEYRKRQREAKESTRPEGPGGSPLPSERGAAREPARLPSAPPVPTAAHETYEPISPAEPPGTSEPPLLLPSASHDAPVAPPAKSHEKEDVRWMSPTSVERAREAAASYHKALKRDHGASPRPDTASAGGSSPAPSPGPAPQGGGPGGGPPPALATNTTPRRLRLSNPRLRLKIPSPSAFLENKHPEGPATTHHDWEGSEESAVEGTGSPRHSPMPAAHSPHRLPPGPPASQPQGAPRVPSPPSSPGTPLTPTQAPALTPLKTAAPTIALATHKQPAVQATKSTPSTAPAGHPSPGLPGAALPPVSPLRMPAQQQQQAGSSPLRPAQAGKQSSSGAQLHGTLHQSPARQKSLPSSPLRATLVVLAQGKPAAAGPPAAHAQAPTTPQKQQPASFNPPPPPAPHVPPAQQPAPVGCPIPTHHGQQPHAKYHGYARAQQAQAAGAATLPRLAPSFGQLTVAPAAAVYPPAGSLLTASVAHHAQAAPPAAATAGAAAAAQTLPPAPVQPAQAVAPSYLQPVAGGTYVQQPTIYMAAPPQQAVHYQPAQPPPSQAAAAVGSYQPLASSPAYQPATGAHYQMYPAHPPPPPPFPQPHPSSPYHQPAPTPAAAIAYHQPPAPSAASAAYHAPPPPPPPQVPAPPQAAPRTQLTAAYQQSAPATGAFHGPSSYYQQH</sequence>
<feature type="region of interest" description="Disordered" evidence="5">
    <location>
        <begin position="834"/>
        <end position="854"/>
    </location>
</feature>
<proteinExistence type="predicted"/>
<dbReference type="SUPFAM" id="SSF82199">
    <property type="entry name" value="SET domain"/>
    <property type="match status" value="1"/>
</dbReference>
<name>A0AAJ7WUE4_PETMA</name>
<dbReference type="InterPro" id="IPR001214">
    <property type="entry name" value="SET_dom"/>
</dbReference>
<feature type="compositionally biased region" description="Low complexity" evidence="5">
    <location>
        <begin position="1682"/>
        <end position="1697"/>
    </location>
</feature>
<feature type="compositionally biased region" description="Gly residues" evidence="5">
    <location>
        <begin position="836"/>
        <end position="851"/>
    </location>
</feature>
<feature type="region of interest" description="Disordered" evidence="5">
    <location>
        <begin position="793"/>
        <end position="813"/>
    </location>
</feature>
<feature type="compositionally biased region" description="Low complexity" evidence="5">
    <location>
        <begin position="14"/>
        <end position="54"/>
    </location>
</feature>